<reference evidence="2" key="1">
    <citation type="submission" date="2022-10" db="EMBL/GenBank/DDBJ databases">
        <title>Genome sequence of Actinomyces israelii ATCC 10048.</title>
        <authorList>
            <person name="Watt R.M."/>
            <person name="Tong W.M."/>
        </authorList>
    </citation>
    <scope>NUCLEOTIDE SEQUENCE</scope>
    <source>
        <strain evidence="2">ATCC 10048</strain>
    </source>
</reference>
<evidence type="ECO:0000256" key="1">
    <source>
        <dbReference type="ARBA" id="ARBA00038414"/>
    </source>
</evidence>
<accession>A0ABT4I9T8</accession>
<dbReference type="PANTHER" id="PTHR28047:SF5">
    <property type="entry name" value="PROTEIN DCG1"/>
    <property type="match status" value="1"/>
</dbReference>
<comment type="caution">
    <text evidence="2">The sequence shown here is derived from an EMBL/GenBank/DDBJ whole genome shotgun (WGS) entry which is preliminary data.</text>
</comment>
<protein>
    <submittedName>
        <fullName evidence="2">Aspartate/glutamate racemase family protein</fullName>
    </submittedName>
</protein>
<evidence type="ECO:0000313" key="2">
    <source>
        <dbReference type="EMBL" id="MCZ0858301.1"/>
    </source>
</evidence>
<dbReference type="InterPro" id="IPR053714">
    <property type="entry name" value="Iso_Racemase_Enz_sf"/>
</dbReference>
<gene>
    <name evidence="2" type="ORF">OHJ16_09635</name>
</gene>
<dbReference type="Pfam" id="PF01177">
    <property type="entry name" value="Asp_Glu_race"/>
    <property type="match status" value="1"/>
</dbReference>
<dbReference type="EMBL" id="JAPTMY010000020">
    <property type="protein sequence ID" value="MCZ0858301.1"/>
    <property type="molecule type" value="Genomic_DNA"/>
</dbReference>
<dbReference type="InterPro" id="IPR015942">
    <property type="entry name" value="Asp/Glu/hydantoin_racemase"/>
</dbReference>
<dbReference type="Proteomes" id="UP001072034">
    <property type="component" value="Unassembled WGS sequence"/>
</dbReference>
<proteinExistence type="inferred from homology"/>
<name>A0ABT4I9T8_9ACTO</name>
<dbReference type="PANTHER" id="PTHR28047">
    <property type="entry name" value="PROTEIN DCG1"/>
    <property type="match status" value="1"/>
</dbReference>
<comment type="similarity">
    <text evidence="1">Belongs to the HyuE racemase family.</text>
</comment>
<dbReference type="Gene3D" id="3.40.50.12500">
    <property type="match status" value="1"/>
</dbReference>
<keyword evidence="3" id="KW-1185">Reference proteome</keyword>
<organism evidence="2 3">
    <name type="scientific">Actinomyces israelii</name>
    <dbReference type="NCBI Taxonomy" id="1659"/>
    <lineage>
        <taxon>Bacteria</taxon>
        <taxon>Bacillati</taxon>
        <taxon>Actinomycetota</taxon>
        <taxon>Actinomycetes</taxon>
        <taxon>Actinomycetales</taxon>
        <taxon>Actinomycetaceae</taxon>
        <taxon>Actinomyces</taxon>
    </lineage>
</organism>
<evidence type="ECO:0000313" key="3">
    <source>
        <dbReference type="Proteomes" id="UP001072034"/>
    </source>
</evidence>
<dbReference type="RefSeq" id="WP_043560254.1">
    <property type="nucleotide sequence ID" value="NZ_CAJPNG010000216.1"/>
</dbReference>
<sequence length="240" mass="24864">MKILAVNVNTTRTMTHSIAEAARAAARPGTEIVELTPSFGADSVEGSFESYLAAVGVMDAVVTYDGDFDAVIQAGFGEHGKEGLMELLDVPVVDITEAAAHLAMLIGHRFSVVTTLDRTVPGIEDRLTCFGLSAHCASVRSSGLGVLELEDAGAARRAVAAQARQAVEADRAEVIVLGCGGMAGLDAQLTADLGVPVVEGVTAAVKLAEGLGDLRLSTSKVRAFAPPRPKRVSGWPLSAR</sequence>
<dbReference type="InterPro" id="IPR052186">
    <property type="entry name" value="Hydantoin_racemase-like"/>
</dbReference>